<dbReference type="GO" id="GO:0004674">
    <property type="term" value="F:protein serine/threonine kinase activity"/>
    <property type="evidence" value="ECO:0007669"/>
    <property type="project" value="UniProtKB-KW"/>
</dbReference>
<dbReference type="PROSITE" id="PS00107">
    <property type="entry name" value="PROTEIN_KINASE_ATP"/>
    <property type="match status" value="1"/>
</dbReference>
<sequence>MLTNCLPVSSGRRGGAYLLKAIPNHFPYTSQLLDCRLLHERRSVNEQAGCAAQNDEAQQQRHVSKVRGKNAPQYLDRGVVLGNKYRIEKMIGGGGFGQIYRATDIDKGTVVAAKVEPQSEDAARMVLEQRVLTKLLGTRHSPKLYASGWHNNYNYIVMQMLGRNLTELRKAHLERRFSVHTTIRVGIQAVEALKCVHDLGYLHRDVKPSNMCVGIGEHRRIIYLVDFGMTRRFRSSNGDLRKERAYAAFRGTMRYVSLAVHERKEQGPVDDLWSIYYTLIELAEGSLPWRTFTEQDDIFQLKRRLTYNELSRYLPRHFEMFPVLLRNLNYTSTPDYTKLIEALKRCCKFVDEDADFEWDDESSTKSH</sequence>
<organism evidence="7 8">
    <name type="scientific">Parelaphostrongylus tenuis</name>
    <name type="common">Meningeal worm</name>
    <dbReference type="NCBI Taxonomy" id="148309"/>
    <lineage>
        <taxon>Eukaryota</taxon>
        <taxon>Metazoa</taxon>
        <taxon>Ecdysozoa</taxon>
        <taxon>Nematoda</taxon>
        <taxon>Chromadorea</taxon>
        <taxon>Rhabditida</taxon>
        <taxon>Rhabditina</taxon>
        <taxon>Rhabditomorpha</taxon>
        <taxon>Strongyloidea</taxon>
        <taxon>Metastrongylidae</taxon>
        <taxon>Parelaphostrongylus</taxon>
    </lineage>
</organism>
<feature type="domain" description="Protein kinase" evidence="6">
    <location>
        <begin position="85"/>
        <end position="367"/>
    </location>
</feature>
<dbReference type="Proteomes" id="UP001196413">
    <property type="component" value="Unassembled WGS sequence"/>
</dbReference>
<evidence type="ECO:0000256" key="4">
    <source>
        <dbReference type="PROSITE-ProRule" id="PRU10141"/>
    </source>
</evidence>
<evidence type="ECO:0000259" key="6">
    <source>
        <dbReference type="PROSITE" id="PS50011"/>
    </source>
</evidence>
<keyword evidence="5" id="KW-0723">Serine/threonine-protein kinase</keyword>
<dbReference type="InterPro" id="IPR008271">
    <property type="entry name" value="Ser/Thr_kinase_AS"/>
</dbReference>
<evidence type="ECO:0000256" key="3">
    <source>
        <dbReference type="ARBA" id="ARBA00022840"/>
    </source>
</evidence>
<dbReference type="PANTHER" id="PTHR11909">
    <property type="entry name" value="CASEIN KINASE-RELATED"/>
    <property type="match status" value="1"/>
</dbReference>
<keyword evidence="2 4" id="KW-0547">Nucleotide-binding</keyword>
<gene>
    <name evidence="7" type="ORF">KIN20_006891</name>
</gene>
<evidence type="ECO:0000256" key="5">
    <source>
        <dbReference type="RuleBase" id="RU000304"/>
    </source>
</evidence>
<dbReference type="PROSITE" id="PS50011">
    <property type="entry name" value="PROTEIN_KINASE_DOM"/>
    <property type="match status" value="1"/>
</dbReference>
<dbReference type="InterPro" id="IPR017441">
    <property type="entry name" value="Protein_kinase_ATP_BS"/>
</dbReference>
<dbReference type="SUPFAM" id="SSF56112">
    <property type="entry name" value="Protein kinase-like (PK-like)"/>
    <property type="match status" value="1"/>
</dbReference>
<dbReference type="PROSITE" id="PS00108">
    <property type="entry name" value="PROTEIN_KINASE_ST"/>
    <property type="match status" value="1"/>
</dbReference>
<dbReference type="GO" id="GO:0005524">
    <property type="term" value="F:ATP binding"/>
    <property type="evidence" value="ECO:0007669"/>
    <property type="project" value="UniProtKB-UniRule"/>
</dbReference>
<dbReference type="SMART" id="SM00220">
    <property type="entry name" value="S_TKc"/>
    <property type="match status" value="1"/>
</dbReference>
<dbReference type="EC" id="2.7.11.1" evidence="1"/>
<evidence type="ECO:0000313" key="8">
    <source>
        <dbReference type="Proteomes" id="UP001196413"/>
    </source>
</evidence>
<dbReference type="Pfam" id="PF00069">
    <property type="entry name" value="Pkinase"/>
    <property type="match status" value="1"/>
</dbReference>
<evidence type="ECO:0000313" key="7">
    <source>
        <dbReference type="EMBL" id="KAJ1350960.1"/>
    </source>
</evidence>
<dbReference type="InterPro" id="IPR011009">
    <property type="entry name" value="Kinase-like_dom_sf"/>
</dbReference>
<keyword evidence="3 4" id="KW-0067">ATP-binding</keyword>
<comment type="caution">
    <text evidence="7">The sequence shown here is derived from an EMBL/GenBank/DDBJ whole genome shotgun (WGS) entry which is preliminary data.</text>
</comment>
<proteinExistence type="inferred from homology"/>
<dbReference type="InterPro" id="IPR050235">
    <property type="entry name" value="CK1_Ser-Thr_kinase"/>
</dbReference>
<feature type="binding site" evidence="4">
    <location>
        <position position="114"/>
    </location>
    <ligand>
        <name>ATP</name>
        <dbReference type="ChEBI" id="CHEBI:30616"/>
    </ligand>
</feature>
<protein>
    <recommendedName>
        <fullName evidence="1">non-specific serine/threonine protein kinase</fullName>
        <ecNumber evidence="1">2.7.11.1</ecNumber>
    </recommendedName>
</protein>
<comment type="similarity">
    <text evidence="5">Belongs to the protein kinase superfamily.</text>
</comment>
<dbReference type="EMBL" id="JAHQIW010000975">
    <property type="protein sequence ID" value="KAJ1350960.1"/>
    <property type="molecule type" value="Genomic_DNA"/>
</dbReference>
<reference evidence="7" key="1">
    <citation type="submission" date="2021-06" db="EMBL/GenBank/DDBJ databases">
        <title>Parelaphostrongylus tenuis whole genome reference sequence.</title>
        <authorList>
            <person name="Garwood T.J."/>
            <person name="Larsen P.A."/>
            <person name="Fountain-Jones N.M."/>
            <person name="Garbe J.R."/>
            <person name="Macchietto M.G."/>
            <person name="Kania S.A."/>
            <person name="Gerhold R.W."/>
            <person name="Richards J.E."/>
            <person name="Wolf T.M."/>
        </authorList>
    </citation>
    <scope>NUCLEOTIDE SEQUENCE</scope>
    <source>
        <strain evidence="7">MNPRO001-30</strain>
        <tissue evidence="7">Meninges</tissue>
    </source>
</reference>
<keyword evidence="5" id="KW-0808">Transferase</keyword>
<dbReference type="AlphaFoldDB" id="A0AAD5M4F8"/>
<dbReference type="Gene3D" id="1.10.510.10">
    <property type="entry name" value="Transferase(Phosphotransferase) domain 1"/>
    <property type="match status" value="1"/>
</dbReference>
<accession>A0AAD5M4F8</accession>
<dbReference type="InterPro" id="IPR000719">
    <property type="entry name" value="Prot_kinase_dom"/>
</dbReference>
<keyword evidence="5" id="KW-0418">Kinase</keyword>
<evidence type="ECO:0000256" key="1">
    <source>
        <dbReference type="ARBA" id="ARBA00012513"/>
    </source>
</evidence>
<evidence type="ECO:0000256" key="2">
    <source>
        <dbReference type="ARBA" id="ARBA00022741"/>
    </source>
</evidence>
<keyword evidence="8" id="KW-1185">Reference proteome</keyword>
<name>A0AAD5M4F8_PARTN</name>